<accession>A0A1Y2IFG2</accession>
<dbReference type="Proteomes" id="UP000193067">
    <property type="component" value="Unassembled WGS sequence"/>
</dbReference>
<evidence type="ECO:0000313" key="2">
    <source>
        <dbReference type="Proteomes" id="UP000193067"/>
    </source>
</evidence>
<gene>
    <name evidence="1" type="ORF">PYCCODRAFT_752639</name>
</gene>
<organism evidence="1 2">
    <name type="scientific">Trametes coccinea (strain BRFM310)</name>
    <name type="common">Pycnoporus coccineus</name>
    <dbReference type="NCBI Taxonomy" id="1353009"/>
    <lineage>
        <taxon>Eukaryota</taxon>
        <taxon>Fungi</taxon>
        <taxon>Dikarya</taxon>
        <taxon>Basidiomycota</taxon>
        <taxon>Agaricomycotina</taxon>
        <taxon>Agaricomycetes</taxon>
        <taxon>Polyporales</taxon>
        <taxon>Polyporaceae</taxon>
        <taxon>Trametes</taxon>
    </lineage>
</organism>
<evidence type="ECO:0000313" key="1">
    <source>
        <dbReference type="EMBL" id="OSC99836.1"/>
    </source>
</evidence>
<dbReference type="EMBL" id="KZ084124">
    <property type="protein sequence ID" value="OSC99836.1"/>
    <property type="molecule type" value="Genomic_DNA"/>
</dbReference>
<proteinExistence type="predicted"/>
<sequence length="154" mass="17126">MRIHSPEGRGHAWETVEATLGRQELDMACRRQMKRFTQLIAPWTGKVSMGDGRETQHARELGAQRRGNCGARCLAVPRSEPNVDLIYLTLREHAKIVPKQTDIRVACKAQSTFLPQGASPSSTTSHAGYSLPVNASQHRRGDDFKISLISLCFI</sequence>
<reference evidence="1 2" key="1">
    <citation type="journal article" date="2015" name="Biotechnol. Biofuels">
        <title>Enhanced degradation of softwood versus hardwood by the white-rot fungus Pycnoporus coccineus.</title>
        <authorList>
            <person name="Couturier M."/>
            <person name="Navarro D."/>
            <person name="Chevret D."/>
            <person name="Henrissat B."/>
            <person name="Piumi F."/>
            <person name="Ruiz-Duenas F.J."/>
            <person name="Martinez A.T."/>
            <person name="Grigoriev I.V."/>
            <person name="Riley R."/>
            <person name="Lipzen A."/>
            <person name="Berrin J.G."/>
            <person name="Master E.R."/>
            <person name="Rosso M.N."/>
        </authorList>
    </citation>
    <scope>NUCLEOTIDE SEQUENCE [LARGE SCALE GENOMIC DNA]</scope>
    <source>
        <strain evidence="1 2">BRFM310</strain>
    </source>
</reference>
<name>A0A1Y2IFG2_TRAC3</name>
<keyword evidence="2" id="KW-1185">Reference proteome</keyword>
<dbReference type="AlphaFoldDB" id="A0A1Y2IFG2"/>
<protein>
    <submittedName>
        <fullName evidence="1">Uncharacterized protein</fullName>
    </submittedName>
</protein>